<organism evidence="5 6">
    <name type="scientific">Capsicum annuum</name>
    <name type="common">Capsicum pepper</name>
    <dbReference type="NCBI Taxonomy" id="4072"/>
    <lineage>
        <taxon>Eukaryota</taxon>
        <taxon>Viridiplantae</taxon>
        <taxon>Streptophyta</taxon>
        <taxon>Embryophyta</taxon>
        <taxon>Tracheophyta</taxon>
        <taxon>Spermatophyta</taxon>
        <taxon>Magnoliopsida</taxon>
        <taxon>eudicotyledons</taxon>
        <taxon>Gunneridae</taxon>
        <taxon>Pentapetalae</taxon>
        <taxon>asterids</taxon>
        <taxon>lamiids</taxon>
        <taxon>Solanales</taxon>
        <taxon>Solanaceae</taxon>
        <taxon>Solanoideae</taxon>
        <taxon>Capsiceae</taxon>
        <taxon>Capsicum</taxon>
    </lineage>
</organism>
<accession>A0A2G2ZWU9</accession>
<keyword evidence="2" id="KW-1278">Translocase</keyword>
<sequence length="97" mass="11912">MLRASRIEWDLHKIDHYESYNEFDWQVQWKREGDSLARYLVRIGEMTKSIKIIQWALEGILGGPYKNFEIRCFDRLKDPEWNDFEYRFISEKTLSNF</sequence>
<comment type="caution">
    <text evidence="5">The sequence shown here is derived from an EMBL/GenBank/DDBJ whole genome shotgun (WGS) entry which is preliminary data.</text>
</comment>
<dbReference type="GO" id="GO:0016651">
    <property type="term" value="F:oxidoreductase activity, acting on NAD(P)H"/>
    <property type="evidence" value="ECO:0007669"/>
    <property type="project" value="InterPro"/>
</dbReference>
<dbReference type="EMBL" id="AYRZ02000003">
    <property type="protein sequence ID" value="PHT86431.1"/>
    <property type="molecule type" value="Genomic_DNA"/>
</dbReference>
<dbReference type="PANTHER" id="PTHR11993:SF10">
    <property type="entry name" value="NADH DEHYDROGENASE [UBIQUINONE] IRON-SULFUR PROTEIN 2, MITOCHONDRIAL"/>
    <property type="match status" value="1"/>
</dbReference>
<evidence type="ECO:0000313" key="5">
    <source>
        <dbReference type="EMBL" id="PHT86431.1"/>
    </source>
</evidence>
<dbReference type="GO" id="GO:0051287">
    <property type="term" value="F:NAD binding"/>
    <property type="evidence" value="ECO:0007669"/>
    <property type="project" value="InterPro"/>
</dbReference>
<dbReference type="InterPro" id="IPR029014">
    <property type="entry name" value="NiFe-Hase_large"/>
</dbReference>
<dbReference type="Gene3D" id="1.10.645.10">
    <property type="entry name" value="Cytochrome-c3 Hydrogenase, chain B"/>
    <property type="match status" value="1"/>
</dbReference>
<dbReference type="SUPFAM" id="SSF56762">
    <property type="entry name" value="HydB/Nqo4-like"/>
    <property type="match status" value="1"/>
</dbReference>
<dbReference type="GO" id="GO:0048038">
    <property type="term" value="F:quinone binding"/>
    <property type="evidence" value="ECO:0007669"/>
    <property type="project" value="InterPro"/>
</dbReference>
<keyword evidence="6" id="KW-1185">Reference proteome</keyword>
<dbReference type="Proteomes" id="UP000222542">
    <property type="component" value="Unassembled WGS sequence"/>
</dbReference>
<gene>
    <name evidence="5" type="ORF">T459_08537</name>
</gene>
<reference evidence="5 6" key="2">
    <citation type="journal article" date="2017" name="Genome Biol.">
        <title>New reference genome sequences of hot pepper reveal the massive evolution of plant disease-resistance genes by retroduplication.</title>
        <authorList>
            <person name="Kim S."/>
            <person name="Park J."/>
            <person name="Yeom S.I."/>
            <person name="Kim Y.M."/>
            <person name="Seo E."/>
            <person name="Kim K.T."/>
            <person name="Kim M.S."/>
            <person name="Lee J.M."/>
            <person name="Cheong K."/>
            <person name="Shin H.S."/>
            <person name="Kim S.B."/>
            <person name="Han K."/>
            <person name="Lee J."/>
            <person name="Park M."/>
            <person name="Lee H.A."/>
            <person name="Lee H.Y."/>
            <person name="Lee Y."/>
            <person name="Oh S."/>
            <person name="Lee J.H."/>
            <person name="Choi E."/>
            <person name="Choi E."/>
            <person name="Lee S.E."/>
            <person name="Jeon J."/>
            <person name="Kim H."/>
            <person name="Choi G."/>
            <person name="Song H."/>
            <person name="Lee J."/>
            <person name="Lee S.C."/>
            <person name="Kwon J.K."/>
            <person name="Lee H.Y."/>
            <person name="Koo N."/>
            <person name="Hong Y."/>
            <person name="Kim R.W."/>
            <person name="Kang W.H."/>
            <person name="Huh J.H."/>
            <person name="Kang B.C."/>
            <person name="Yang T.J."/>
            <person name="Lee Y.H."/>
            <person name="Bennetzen J.L."/>
            <person name="Choi D."/>
        </authorList>
    </citation>
    <scope>NUCLEOTIDE SEQUENCE [LARGE SCALE GENOMIC DNA]</scope>
    <source>
        <strain evidence="6">cv. CM334</strain>
    </source>
</reference>
<proteinExistence type="inferred from homology"/>
<evidence type="ECO:0000256" key="2">
    <source>
        <dbReference type="ARBA" id="ARBA00022967"/>
    </source>
</evidence>
<feature type="domain" description="NADH-quinone oxidoreductase subunit D" evidence="4">
    <location>
        <begin position="1"/>
        <end position="67"/>
    </location>
</feature>
<evidence type="ECO:0000313" key="6">
    <source>
        <dbReference type="Proteomes" id="UP000222542"/>
    </source>
</evidence>
<dbReference type="AlphaFoldDB" id="A0A2G2ZWU9"/>
<keyword evidence="3" id="KW-0520">NAD</keyword>
<protein>
    <recommendedName>
        <fullName evidence="4">NADH-quinone oxidoreductase subunit D domain-containing protein</fullName>
    </recommendedName>
</protein>
<dbReference type="OMA" id="YDEFECE"/>
<dbReference type="PANTHER" id="PTHR11993">
    <property type="entry name" value="NADH-UBIQUINONE OXIDOREDUCTASE 49 KDA SUBUNIT"/>
    <property type="match status" value="1"/>
</dbReference>
<name>A0A2G2ZWU9_CAPAN</name>
<comment type="similarity">
    <text evidence="1">Belongs to the complex I 49 kDa subunit family.</text>
</comment>
<dbReference type="STRING" id="4072.A0A2G2ZWU9"/>
<dbReference type="Pfam" id="PF00346">
    <property type="entry name" value="Complex1_49kDa"/>
    <property type="match status" value="1"/>
</dbReference>
<reference evidence="5 6" key="1">
    <citation type="journal article" date="2014" name="Nat. Genet.">
        <title>Genome sequence of the hot pepper provides insights into the evolution of pungency in Capsicum species.</title>
        <authorList>
            <person name="Kim S."/>
            <person name="Park M."/>
            <person name="Yeom S.I."/>
            <person name="Kim Y.M."/>
            <person name="Lee J.M."/>
            <person name="Lee H.A."/>
            <person name="Seo E."/>
            <person name="Choi J."/>
            <person name="Cheong K."/>
            <person name="Kim K.T."/>
            <person name="Jung K."/>
            <person name="Lee G.W."/>
            <person name="Oh S.K."/>
            <person name="Bae C."/>
            <person name="Kim S.B."/>
            <person name="Lee H.Y."/>
            <person name="Kim S.Y."/>
            <person name="Kim M.S."/>
            <person name="Kang B.C."/>
            <person name="Jo Y.D."/>
            <person name="Yang H.B."/>
            <person name="Jeong H.J."/>
            <person name="Kang W.H."/>
            <person name="Kwon J.K."/>
            <person name="Shin C."/>
            <person name="Lim J.Y."/>
            <person name="Park J.H."/>
            <person name="Huh J.H."/>
            <person name="Kim J.S."/>
            <person name="Kim B.D."/>
            <person name="Cohen O."/>
            <person name="Paran I."/>
            <person name="Suh M.C."/>
            <person name="Lee S.B."/>
            <person name="Kim Y.K."/>
            <person name="Shin Y."/>
            <person name="Noh S.J."/>
            <person name="Park J."/>
            <person name="Seo Y.S."/>
            <person name="Kwon S.Y."/>
            <person name="Kim H.A."/>
            <person name="Park J.M."/>
            <person name="Kim H.J."/>
            <person name="Choi S.B."/>
            <person name="Bosland P.W."/>
            <person name="Reeves G."/>
            <person name="Jo S.H."/>
            <person name="Lee B.W."/>
            <person name="Cho H.T."/>
            <person name="Choi H.S."/>
            <person name="Lee M.S."/>
            <person name="Yu Y."/>
            <person name="Do Choi Y."/>
            <person name="Park B.S."/>
            <person name="van Deynze A."/>
            <person name="Ashrafi H."/>
            <person name="Hill T."/>
            <person name="Kim W.T."/>
            <person name="Pai H.S."/>
            <person name="Ahn H.K."/>
            <person name="Yeam I."/>
            <person name="Giovannoni J.J."/>
            <person name="Rose J.K."/>
            <person name="Sorensen I."/>
            <person name="Lee S.J."/>
            <person name="Kim R.W."/>
            <person name="Choi I.Y."/>
            <person name="Choi B.S."/>
            <person name="Lim J.S."/>
            <person name="Lee Y.H."/>
            <person name="Choi D."/>
        </authorList>
    </citation>
    <scope>NUCLEOTIDE SEQUENCE [LARGE SCALE GENOMIC DNA]</scope>
    <source>
        <strain evidence="6">cv. CM334</strain>
    </source>
</reference>
<evidence type="ECO:0000256" key="1">
    <source>
        <dbReference type="ARBA" id="ARBA00005769"/>
    </source>
</evidence>
<dbReference type="InterPro" id="IPR001135">
    <property type="entry name" value="NADH_Q_OxRdtase_suD"/>
</dbReference>
<dbReference type="InterPro" id="IPR022885">
    <property type="entry name" value="NDH1_su_D/H"/>
</dbReference>
<evidence type="ECO:0000259" key="4">
    <source>
        <dbReference type="Pfam" id="PF00346"/>
    </source>
</evidence>
<evidence type="ECO:0000256" key="3">
    <source>
        <dbReference type="ARBA" id="ARBA00023027"/>
    </source>
</evidence>
<dbReference type="Gramene" id="PHT86431">
    <property type="protein sequence ID" value="PHT86431"/>
    <property type="gene ID" value="T459_08537"/>
</dbReference>